<dbReference type="AlphaFoldDB" id="A0A7G9FJH7"/>
<organism evidence="1 2">
    <name type="scientific">Wujia chipingensis</name>
    <dbReference type="NCBI Taxonomy" id="2763670"/>
    <lineage>
        <taxon>Bacteria</taxon>
        <taxon>Bacillati</taxon>
        <taxon>Bacillota</taxon>
        <taxon>Clostridia</taxon>
        <taxon>Lachnospirales</taxon>
        <taxon>Lachnospiraceae</taxon>
        <taxon>Wujia</taxon>
    </lineage>
</organism>
<evidence type="ECO:0000313" key="2">
    <source>
        <dbReference type="Proteomes" id="UP000515819"/>
    </source>
</evidence>
<evidence type="ECO:0000313" key="1">
    <source>
        <dbReference type="EMBL" id="QNL98708.1"/>
    </source>
</evidence>
<proteinExistence type="predicted"/>
<dbReference type="RefSeq" id="WP_182439195.1">
    <property type="nucleotide sequence ID" value="NZ_CP060632.1"/>
</dbReference>
<protein>
    <submittedName>
        <fullName evidence="1">Uncharacterized protein</fullName>
    </submittedName>
</protein>
<reference evidence="1 2" key="1">
    <citation type="submission" date="2020-08" db="EMBL/GenBank/DDBJ databases">
        <authorList>
            <person name="Liu C."/>
            <person name="Sun Q."/>
        </authorList>
    </citation>
    <scope>NUCLEOTIDE SEQUENCE [LARGE SCALE GENOMIC DNA]</scope>
    <source>
        <strain evidence="1 2">NSJ-4</strain>
    </source>
</reference>
<name>A0A7G9FJH7_9FIRM</name>
<dbReference type="KEGG" id="wcp:H9Q76_08060"/>
<sequence>MREIGIMLSSIEDVKHFVQTITMFDGEFELVSGKYIVDAKYIENLR</sequence>
<dbReference type="Proteomes" id="UP000515819">
    <property type="component" value="Chromosome"/>
</dbReference>
<gene>
    <name evidence="1" type="ORF">H9Q76_08060</name>
</gene>
<accession>A0A7G9FJH7</accession>
<keyword evidence="2" id="KW-1185">Reference proteome</keyword>
<dbReference type="EMBL" id="CP060632">
    <property type="protein sequence ID" value="QNL98708.1"/>
    <property type="molecule type" value="Genomic_DNA"/>
</dbReference>